<dbReference type="EnsemblMetazoa" id="AQUA011513-RA">
    <property type="protein sequence ID" value="AQUA011513-PA"/>
    <property type="gene ID" value="AQUA011513"/>
</dbReference>
<keyword evidence="4" id="KW-1185">Reference proteome</keyword>
<dbReference type="STRING" id="34691.A0A182XNR3"/>
<dbReference type="VEuPathDB" id="VectorBase:AQUA011513"/>
<accession>A0A182XNR3</accession>
<feature type="region of interest" description="Disordered" evidence="1">
    <location>
        <begin position="311"/>
        <end position="390"/>
    </location>
</feature>
<evidence type="ECO:0008006" key="5">
    <source>
        <dbReference type="Google" id="ProtNLM"/>
    </source>
</evidence>
<feature type="signal peptide" evidence="2">
    <location>
        <begin position="1"/>
        <end position="21"/>
    </location>
</feature>
<feature type="compositionally biased region" description="Basic and acidic residues" evidence="1">
    <location>
        <begin position="255"/>
        <end position="274"/>
    </location>
</feature>
<dbReference type="Proteomes" id="UP000076407">
    <property type="component" value="Unassembled WGS sequence"/>
</dbReference>
<organism evidence="3 4">
    <name type="scientific">Anopheles quadriannulatus</name>
    <name type="common">Mosquito</name>
    <dbReference type="NCBI Taxonomy" id="34691"/>
    <lineage>
        <taxon>Eukaryota</taxon>
        <taxon>Metazoa</taxon>
        <taxon>Ecdysozoa</taxon>
        <taxon>Arthropoda</taxon>
        <taxon>Hexapoda</taxon>
        <taxon>Insecta</taxon>
        <taxon>Pterygota</taxon>
        <taxon>Neoptera</taxon>
        <taxon>Endopterygota</taxon>
        <taxon>Diptera</taxon>
        <taxon>Nematocera</taxon>
        <taxon>Culicoidea</taxon>
        <taxon>Culicidae</taxon>
        <taxon>Anophelinae</taxon>
        <taxon>Anopheles</taxon>
    </lineage>
</organism>
<feature type="compositionally biased region" description="Polar residues" evidence="1">
    <location>
        <begin position="325"/>
        <end position="334"/>
    </location>
</feature>
<evidence type="ECO:0000256" key="1">
    <source>
        <dbReference type="SAM" id="MobiDB-lite"/>
    </source>
</evidence>
<feature type="compositionally biased region" description="Low complexity" evidence="1">
    <location>
        <begin position="239"/>
        <end position="249"/>
    </location>
</feature>
<feature type="compositionally biased region" description="Low complexity" evidence="1">
    <location>
        <begin position="489"/>
        <end position="512"/>
    </location>
</feature>
<dbReference type="AlphaFoldDB" id="A0A182XNR3"/>
<proteinExistence type="predicted"/>
<keyword evidence="2" id="KW-0732">Signal</keyword>
<feature type="region of interest" description="Disordered" evidence="1">
    <location>
        <begin position="489"/>
        <end position="553"/>
    </location>
</feature>
<feature type="region of interest" description="Disordered" evidence="1">
    <location>
        <begin position="239"/>
        <end position="292"/>
    </location>
</feature>
<feature type="compositionally biased region" description="Basic residues" evidence="1">
    <location>
        <begin position="522"/>
        <end position="536"/>
    </location>
</feature>
<evidence type="ECO:0000256" key="2">
    <source>
        <dbReference type="SAM" id="SignalP"/>
    </source>
</evidence>
<name>A0A182XNR3_ANOQN</name>
<protein>
    <recommendedName>
        <fullName evidence="5">VM domain-containing protein</fullName>
    </recommendedName>
</protein>
<reference evidence="3" key="1">
    <citation type="submission" date="2020-05" db="UniProtKB">
        <authorList>
            <consortium name="EnsemblMetazoa"/>
        </authorList>
    </citation>
    <scope>IDENTIFICATION</scope>
    <source>
        <strain evidence="3">SANGQUA</strain>
    </source>
</reference>
<sequence length="553" mass="58621">MAIKIGLLCLLSVVAARGALGQCGEEWYGRPDLEYPSVEEQRSSRSYEEPSEEYYTVKQQRSLRASRYTPAVYRYANDFRQDGEDSDWERYGAGRKSHYDVHKARSRKSYDSYGKSSRSDYTLKGAPVGKLYERKKTSRAAKYGGEGPAGPSYGKTTSLTYKAVAPKASCAQNLLIGCTPTVTRVPCSASSPYDGHASGGVPYYPPAPMYQQPAPSAHHYGMPHPAPYGGYGPAPPPSSHYYPSPAASHGAPMHQQKEHTEYPTHHAKPSEDAHGYGPSYKAATPEDIPGFAAPVQEPLSESPKVPIISAFAKPSDPPTAGMPPVSSTQPSVNGTAAPAAAAGVEGETTSPKTPVGPALTPAPAVPQEENDEFWGSNAESSTDVAEGSTARTVVSHHAQYQPPTNRMNSFIAITLLAVIGVAIAAPAKYGGGHAHHGGVVPGPAVVHTYPAVAPVVKCGHNLLVSCDPHHHPVPCKAAPAHHAGYGHHAPAPAPAYHHAPAPHYAPAAPAYHGAEEHGEYRAKHHKKHHKKHHGKGKSADNVGEAIDSSSEAM</sequence>
<evidence type="ECO:0000313" key="4">
    <source>
        <dbReference type="Proteomes" id="UP000076407"/>
    </source>
</evidence>
<evidence type="ECO:0000313" key="3">
    <source>
        <dbReference type="EnsemblMetazoa" id="AQUA011513-PA"/>
    </source>
</evidence>
<feature type="chain" id="PRO_5008143256" description="VM domain-containing protein" evidence="2">
    <location>
        <begin position="22"/>
        <end position="553"/>
    </location>
</feature>